<comment type="subcellular location">
    <subcellularLocation>
        <location evidence="1">Endosome membrane</location>
    </subcellularLocation>
</comment>
<feature type="region of interest" description="Disordered" evidence="8">
    <location>
        <begin position="175"/>
        <end position="209"/>
    </location>
</feature>
<dbReference type="PANTHER" id="PTHR22761">
    <property type="entry name" value="CHARGED MULTIVESICULAR BODY PROTEIN"/>
    <property type="match status" value="1"/>
</dbReference>
<evidence type="ECO:0008006" key="11">
    <source>
        <dbReference type="Google" id="ProtNLM"/>
    </source>
</evidence>
<keyword evidence="6" id="KW-0472">Membrane</keyword>
<keyword evidence="3" id="KW-0813">Transport</keyword>
<comment type="similarity">
    <text evidence="2">Belongs to the SNF7 family.</text>
</comment>
<evidence type="ECO:0000256" key="8">
    <source>
        <dbReference type="SAM" id="MobiDB-lite"/>
    </source>
</evidence>
<proteinExistence type="inferred from homology"/>
<dbReference type="GO" id="GO:0000815">
    <property type="term" value="C:ESCRT III complex"/>
    <property type="evidence" value="ECO:0007669"/>
    <property type="project" value="TreeGrafter"/>
</dbReference>
<dbReference type="InterPro" id="IPR005024">
    <property type="entry name" value="Snf7_fam"/>
</dbReference>
<protein>
    <recommendedName>
        <fullName evidence="11">Charged multivesicular body protein 6</fullName>
    </recommendedName>
</protein>
<evidence type="ECO:0000256" key="3">
    <source>
        <dbReference type="ARBA" id="ARBA00022448"/>
    </source>
</evidence>
<evidence type="ECO:0000313" key="10">
    <source>
        <dbReference type="Proteomes" id="UP000838878"/>
    </source>
</evidence>
<dbReference type="Gene3D" id="6.10.140.1230">
    <property type="match status" value="1"/>
</dbReference>
<evidence type="ECO:0000313" key="9">
    <source>
        <dbReference type="EMBL" id="CAH0723267.1"/>
    </source>
</evidence>
<keyword evidence="7" id="KW-0175">Coiled coil</keyword>
<keyword evidence="4" id="KW-0967">Endosome</keyword>
<dbReference type="GO" id="GO:0005771">
    <property type="term" value="C:multivesicular body"/>
    <property type="evidence" value="ECO:0007669"/>
    <property type="project" value="TreeGrafter"/>
</dbReference>
<dbReference type="Pfam" id="PF03357">
    <property type="entry name" value="Snf7"/>
    <property type="match status" value="1"/>
</dbReference>
<gene>
    <name evidence="9" type="ORF">BINO364_LOCUS9120</name>
</gene>
<evidence type="ECO:0000256" key="4">
    <source>
        <dbReference type="ARBA" id="ARBA00022753"/>
    </source>
</evidence>
<dbReference type="GO" id="GO:0015031">
    <property type="term" value="P:protein transport"/>
    <property type="evidence" value="ECO:0007669"/>
    <property type="project" value="UniProtKB-KW"/>
</dbReference>
<feature type="coiled-coil region" evidence="7">
    <location>
        <begin position="21"/>
        <end position="95"/>
    </location>
</feature>
<name>A0A8J9W0Y7_9NEOP</name>
<organism evidence="9 10">
    <name type="scientific">Brenthis ino</name>
    <name type="common">lesser marbled fritillary</name>
    <dbReference type="NCBI Taxonomy" id="405034"/>
    <lineage>
        <taxon>Eukaryota</taxon>
        <taxon>Metazoa</taxon>
        <taxon>Ecdysozoa</taxon>
        <taxon>Arthropoda</taxon>
        <taxon>Hexapoda</taxon>
        <taxon>Insecta</taxon>
        <taxon>Pterygota</taxon>
        <taxon>Neoptera</taxon>
        <taxon>Endopterygota</taxon>
        <taxon>Lepidoptera</taxon>
        <taxon>Glossata</taxon>
        <taxon>Ditrysia</taxon>
        <taxon>Papilionoidea</taxon>
        <taxon>Nymphalidae</taxon>
        <taxon>Heliconiinae</taxon>
        <taxon>Argynnini</taxon>
        <taxon>Brenthis</taxon>
    </lineage>
</organism>
<feature type="non-terminal residue" evidence="9">
    <location>
        <position position="209"/>
    </location>
</feature>
<keyword evidence="10" id="KW-1185">Reference proteome</keyword>
<evidence type="ECO:0000256" key="1">
    <source>
        <dbReference type="ARBA" id="ARBA00004608"/>
    </source>
</evidence>
<dbReference type="OrthoDB" id="441172at2759"/>
<evidence type="ECO:0000256" key="7">
    <source>
        <dbReference type="SAM" id="Coils"/>
    </source>
</evidence>
<evidence type="ECO:0000256" key="6">
    <source>
        <dbReference type="ARBA" id="ARBA00023136"/>
    </source>
</evidence>
<dbReference type="Proteomes" id="UP000838878">
    <property type="component" value="Chromosome 3"/>
</dbReference>
<keyword evidence="5" id="KW-0653">Protein transport</keyword>
<sequence length="209" mass="24152">MIKMGGLFSKSKKPVSRVTEQDKAILQLKQQRDKLKQYQKKIELNLEKDRQLAKKLLAEDKRDRAKLLLKKKRYQENLLQNADLQLEKLEQLTHDLEFVQIEVQVLDGLKTGNTALKNIHDILNIDEIEKILDETKEGIEKQKEIDDLISGQLTVEDDEAIEAELEAILDVKDQLPDVPNDKLPDLVEEKEPERPQRTKISSKKIAVEA</sequence>
<dbReference type="PANTHER" id="PTHR22761:SF5">
    <property type="entry name" value="CHARGED MULTIVESICULAR BODY PROTEIN 6"/>
    <property type="match status" value="1"/>
</dbReference>
<dbReference type="GO" id="GO:0006900">
    <property type="term" value="P:vesicle budding from membrane"/>
    <property type="evidence" value="ECO:0007669"/>
    <property type="project" value="TreeGrafter"/>
</dbReference>
<evidence type="ECO:0000256" key="2">
    <source>
        <dbReference type="ARBA" id="ARBA00006190"/>
    </source>
</evidence>
<evidence type="ECO:0000256" key="5">
    <source>
        <dbReference type="ARBA" id="ARBA00022927"/>
    </source>
</evidence>
<feature type="compositionally biased region" description="Basic and acidic residues" evidence="8">
    <location>
        <begin position="175"/>
        <end position="196"/>
    </location>
</feature>
<dbReference type="EMBL" id="OV170223">
    <property type="protein sequence ID" value="CAH0723267.1"/>
    <property type="molecule type" value="Genomic_DNA"/>
</dbReference>
<accession>A0A8J9W0Y7</accession>
<dbReference type="AlphaFoldDB" id="A0A8J9W0Y7"/>
<dbReference type="GO" id="GO:0032511">
    <property type="term" value="P:late endosome to vacuole transport via multivesicular body sorting pathway"/>
    <property type="evidence" value="ECO:0007669"/>
    <property type="project" value="TreeGrafter"/>
</dbReference>
<reference evidence="9" key="1">
    <citation type="submission" date="2021-12" db="EMBL/GenBank/DDBJ databases">
        <authorList>
            <person name="Martin H S."/>
        </authorList>
    </citation>
    <scope>NUCLEOTIDE SEQUENCE</scope>
</reference>